<organism evidence="2 3">
    <name type="scientific">Petrolisthes manimaculis</name>
    <dbReference type="NCBI Taxonomy" id="1843537"/>
    <lineage>
        <taxon>Eukaryota</taxon>
        <taxon>Metazoa</taxon>
        <taxon>Ecdysozoa</taxon>
        <taxon>Arthropoda</taxon>
        <taxon>Crustacea</taxon>
        <taxon>Multicrustacea</taxon>
        <taxon>Malacostraca</taxon>
        <taxon>Eumalacostraca</taxon>
        <taxon>Eucarida</taxon>
        <taxon>Decapoda</taxon>
        <taxon>Pleocyemata</taxon>
        <taxon>Anomura</taxon>
        <taxon>Galatheoidea</taxon>
        <taxon>Porcellanidae</taxon>
        <taxon>Petrolisthes</taxon>
    </lineage>
</organism>
<feature type="region of interest" description="Disordered" evidence="1">
    <location>
        <begin position="54"/>
        <end position="83"/>
    </location>
</feature>
<evidence type="ECO:0000313" key="3">
    <source>
        <dbReference type="Proteomes" id="UP001292094"/>
    </source>
</evidence>
<protein>
    <submittedName>
        <fullName evidence="2">Uncharacterized protein</fullName>
    </submittedName>
</protein>
<gene>
    <name evidence="2" type="ORF">Pmani_026263</name>
</gene>
<proteinExistence type="predicted"/>
<reference evidence="2" key="1">
    <citation type="submission" date="2023-11" db="EMBL/GenBank/DDBJ databases">
        <title>Genome assemblies of two species of porcelain crab, Petrolisthes cinctipes and Petrolisthes manimaculis (Anomura: Porcellanidae).</title>
        <authorList>
            <person name="Angst P."/>
        </authorList>
    </citation>
    <scope>NUCLEOTIDE SEQUENCE</scope>
    <source>
        <strain evidence="2">PB745_02</strain>
        <tissue evidence="2">Gill</tissue>
    </source>
</reference>
<feature type="compositionally biased region" description="Polar residues" evidence="1">
    <location>
        <begin position="185"/>
        <end position="195"/>
    </location>
</feature>
<accession>A0AAE1TY04</accession>
<feature type="region of interest" description="Disordered" evidence="1">
    <location>
        <begin position="185"/>
        <end position="232"/>
    </location>
</feature>
<evidence type="ECO:0000256" key="1">
    <source>
        <dbReference type="SAM" id="MobiDB-lite"/>
    </source>
</evidence>
<name>A0AAE1TY04_9EUCA</name>
<dbReference type="AlphaFoldDB" id="A0AAE1TY04"/>
<sequence>MSLGATSSCTCRLLTSTTLQTRKKKVYNLEGQATDDPGKAVQRVGTQFVTVSTFKNMSDKDEQTEDSLSPSPSPPQDVKDEGGHECCEDLLMHIINIDENVAKIANNMPKVKQGDAGSKKLREKLPKVFDRLPKDFASKLNKCIELNHKPKLWEKNNRDNGKPVFFLSGQDVSKPLMMPQQIVNPPTHTTLPSTQERVHSQRTDNITHSSQHQQHSTIRQPSTLQYHTATEL</sequence>
<feature type="compositionally biased region" description="Polar residues" evidence="1">
    <location>
        <begin position="203"/>
        <end position="232"/>
    </location>
</feature>
<evidence type="ECO:0000313" key="2">
    <source>
        <dbReference type="EMBL" id="KAK4301596.1"/>
    </source>
</evidence>
<dbReference type="Proteomes" id="UP001292094">
    <property type="component" value="Unassembled WGS sequence"/>
</dbReference>
<comment type="caution">
    <text evidence="2">The sequence shown here is derived from an EMBL/GenBank/DDBJ whole genome shotgun (WGS) entry which is preliminary data.</text>
</comment>
<dbReference type="EMBL" id="JAWZYT010002860">
    <property type="protein sequence ID" value="KAK4301596.1"/>
    <property type="molecule type" value="Genomic_DNA"/>
</dbReference>
<keyword evidence="3" id="KW-1185">Reference proteome</keyword>